<dbReference type="GO" id="GO:0016020">
    <property type="term" value="C:membrane"/>
    <property type="evidence" value="ECO:0007669"/>
    <property type="project" value="UniProtKB-SubCell"/>
</dbReference>
<evidence type="ECO:0000256" key="5">
    <source>
        <dbReference type="ARBA" id="ARBA00023136"/>
    </source>
</evidence>
<comment type="caution">
    <text evidence="7">The sequence shown here is derived from an EMBL/GenBank/DDBJ whole genome shotgun (WGS) entry which is preliminary data.</text>
</comment>
<evidence type="ECO:0000256" key="3">
    <source>
        <dbReference type="ARBA" id="ARBA00022692"/>
    </source>
</evidence>
<dbReference type="AlphaFoldDB" id="A0A8S4A4Y3"/>
<evidence type="ECO:0000256" key="1">
    <source>
        <dbReference type="ARBA" id="ARBA00004141"/>
    </source>
</evidence>
<gene>
    <name evidence="7" type="ORF">CUNI_LOCUS20663</name>
</gene>
<name>A0A8S4A4Y3_9EUPU</name>
<keyword evidence="8" id="KW-1185">Reference proteome</keyword>
<dbReference type="PANTHER" id="PTHR11266:SF8">
    <property type="entry name" value="MPV17-LIKE PROTEIN 2"/>
    <property type="match status" value="1"/>
</dbReference>
<dbReference type="GO" id="GO:0061668">
    <property type="term" value="P:mitochondrial ribosome assembly"/>
    <property type="evidence" value="ECO:0007669"/>
    <property type="project" value="TreeGrafter"/>
</dbReference>
<protein>
    <recommendedName>
        <fullName evidence="9">Mpv17-like protein 2</fullName>
    </recommendedName>
</protein>
<keyword evidence="3 6" id="KW-0812">Transmembrane</keyword>
<evidence type="ECO:0000256" key="6">
    <source>
        <dbReference type="RuleBase" id="RU363053"/>
    </source>
</evidence>
<feature type="transmembrane region" description="Helical" evidence="6">
    <location>
        <begin position="156"/>
        <end position="173"/>
    </location>
</feature>
<keyword evidence="5 6" id="KW-0472">Membrane</keyword>
<evidence type="ECO:0000256" key="2">
    <source>
        <dbReference type="ARBA" id="ARBA00006824"/>
    </source>
</evidence>
<evidence type="ECO:0000313" key="8">
    <source>
        <dbReference type="Proteomes" id="UP000678393"/>
    </source>
</evidence>
<keyword evidence="4 6" id="KW-1133">Transmembrane helix</keyword>
<dbReference type="PANTHER" id="PTHR11266">
    <property type="entry name" value="PEROXISOMAL MEMBRANE PROTEIN 2, PXMP2 MPV17"/>
    <property type="match status" value="1"/>
</dbReference>
<dbReference type="InterPro" id="IPR007248">
    <property type="entry name" value="Mpv17_PMP22"/>
</dbReference>
<dbReference type="OrthoDB" id="10267969at2759"/>
<dbReference type="EMBL" id="CAJHNH020007902">
    <property type="protein sequence ID" value="CAG5135105.1"/>
    <property type="molecule type" value="Genomic_DNA"/>
</dbReference>
<comment type="caution">
    <text evidence="6">Lacks conserved residue(s) required for the propagation of feature annotation.</text>
</comment>
<dbReference type="Pfam" id="PF04117">
    <property type="entry name" value="Mpv17_PMP22"/>
    <property type="match status" value="1"/>
</dbReference>
<organism evidence="7 8">
    <name type="scientific">Candidula unifasciata</name>
    <dbReference type="NCBI Taxonomy" id="100452"/>
    <lineage>
        <taxon>Eukaryota</taxon>
        <taxon>Metazoa</taxon>
        <taxon>Spiralia</taxon>
        <taxon>Lophotrochozoa</taxon>
        <taxon>Mollusca</taxon>
        <taxon>Gastropoda</taxon>
        <taxon>Heterobranchia</taxon>
        <taxon>Euthyneura</taxon>
        <taxon>Panpulmonata</taxon>
        <taxon>Eupulmonata</taxon>
        <taxon>Stylommatophora</taxon>
        <taxon>Helicina</taxon>
        <taxon>Helicoidea</taxon>
        <taxon>Geomitridae</taxon>
        <taxon>Candidula</taxon>
    </lineage>
</organism>
<comment type="subcellular location">
    <subcellularLocation>
        <location evidence="1">Membrane</location>
        <topology evidence="1">Multi-pass membrane protein</topology>
    </subcellularLocation>
</comment>
<evidence type="ECO:0000256" key="4">
    <source>
        <dbReference type="ARBA" id="ARBA00022989"/>
    </source>
</evidence>
<sequence>MRIIRNVKDYFFKQHLFTTNVLTCGSLLGLGDCMVQKINTMFEENIKYDFARTGRMAVIGVMLGPFNHYWYAILDRIIVGRTRKIVVKKILVDQAVAGPFFCTSFLYGISILEGKDHDAAKQEWKNKFLKIYMLDWTFWPLAQFINFKFVPSNYRVLYVCISTLIWNSLLSYIKYRPVHEHVR</sequence>
<dbReference type="GO" id="GO:0005739">
    <property type="term" value="C:mitochondrion"/>
    <property type="evidence" value="ECO:0007669"/>
    <property type="project" value="TreeGrafter"/>
</dbReference>
<proteinExistence type="inferred from homology"/>
<reference evidence="7" key="1">
    <citation type="submission" date="2021-04" db="EMBL/GenBank/DDBJ databases">
        <authorList>
            <consortium name="Molecular Ecology Group"/>
        </authorList>
    </citation>
    <scope>NUCLEOTIDE SEQUENCE</scope>
</reference>
<accession>A0A8S4A4Y3</accession>
<evidence type="ECO:0000313" key="7">
    <source>
        <dbReference type="EMBL" id="CAG5135105.1"/>
    </source>
</evidence>
<comment type="similarity">
    <text evidence="2 6">Belongs to the peroxisomal membrane protein PXMP2/4 family.</text>
</comment>
<evidence type="ECO:0008006" key="9">
    <source>
        <dbReference type="Google" id="ProtNLM"/>
    </source>
</evidence>
<dbReference type="Proteomes" id="UP000678393">
    <property type="component" value="Unassembled WGS sequence"/>
</dbReference>